<dbReference type="PANTHER" id="PTHR30055">
    <property type="entry name" value="HTH-TYPE TRANSCRIPTIONAL REGULATOR RUTR"/>
    <property type="match status" value="1"/>
</dbReference>
<dbReference type="PROSITE" id="PS50977">
    <property type="entry name" value="HTH_TETR_2"/>
    <property type="match status" value="1"/>
</dbReference>
<evidence type="ECO:0000259" key="5">
    <source>
        <dbReference type="PROSITE" id="PS50977"/>
    </source>
</evidence>
<evidence type="ECO:0000256" key="3">
    <source>
        <dbReference type="ARBA" id="ARBA00023163"/>
    </source>
</evidence>
<keyword evidence="7" id="KW-1185">Reference proteome</keyword>
<dbReference type="InterPro" id="IPR001647">
    <property type="entry name" value="HTH_TetR"/>
</dbReference>
<dbReference type="Pfam" id="PF17754">
    <property type="entry name" value="TetR_C_14"/>
    <property type="match status" value="1"/>
</dbReference>
<keyword evidence="2 4" id="KW-0238">DNA-binding</keyword>
<keyword evidence="1" id="KW-0805">Transcription regulation</keyword>
<organism evidence="6 7">
    <name type="scientific">Plantactinospora siamensis</name>
    <dbReference type="NCBI Taxonomy" id="555372"/>
    <lineage>
        <taxon>Bacteria</taxon>
        <taxon>Bacillati</taxon>
        <taxon>Actinomycetota</taxon>
        <taxon>Actinomycetes</taxon>
        <taxon>Micromonosporales</taxon>
        <taxon>Micromonosporaceae</taxon>
        <taxon>Plantactinospora</taxon>
    </lineage>
</organism>
<dbReference type="Gene3D" id="1.10.10.60">
    <property type="entry name" value="Homeodomain-like"/>
    <property type="match status" value="1"/>
</dbReference>
<evidence type="ECO:0000256" key="4">
    <source>
        <dbReference type="PROSITE-ProRule" id="PRU00335"/>
    </source>
</evidence>
<evidence type="ECO:0000256" key="2">
    <source>
        <dbReference type="ARBA" id="ARBA00023125"/>
    </source>
</evidence>
<evidence type="ECO:0000313" key="6">
    <source>
        <dbReference type="EMBL" id="MFC0564424.1"/>
    </source>
</evidence>
<dbReference type="Proteomes" id="UP001589894">
    <property type="component" value="Unassembled WGS sequence"/>
</dbReference>
<dbReference type="RefSeq" id="WP_377337423.1">
    <property type="nucleotide sequence ID" value="NZ_JBHLUE010000005.1"/>
</dbReference>
<comment type="caution">
    <text evidence="6">The sequence shown here is derived from an EMBL/GenBank/DDBJ whole genome shotgun (WGS) entry which is preliminary data.</text>
</comment>
<accession>A0ABV6NVH1</accession>
<dbReference type="InterPro" id="IPR041347">
    <property type="entry name" value="MftR_C"/>
</dbReference>
<sequence>MALRLAVERGPGSVRIEDIAAAADVALRTFHNHFASKEEAIMLVAVERAEAVGAGLSRRPPRESLPDALVAAFVEQYGFDGALDESWLRQVRLAMSAPALRGEYLKAFEAGETSLATALADRMGTGPGDLLPRTVAAAAFGAARAAIAYWLDHGPVTGLPALFNDAIRSVVHPQPEGKP</sequence>
<dbReference type="EMBL" id="JBHLUE010000005">
    <property type="protein sequence ID" value="MFC0564424.1"/>
    <property type="molecule type" value="Genomic_DNA"/>
</dbReference>
<dbReference type="SUPFAM" id="SSF46689">
    <property type="entry name" value="Homeodomain-like"/>
    <property type="match status" value="1"/>
</dbReference>
<protein>
    <submittedName>
        <fullName evidence="6">TetR/AcrR family transcriptional regulator</fullName>
    </submittedName>
</protein>
<keyword evidence="3" id="KW-0804">Transcription</keyword>
<dbReference type="Gene3D" id="1.10.357.10">
    <property type="entry name" value="Tetracycline Repressor, domain 2"/>
    <property type="match status" value="1"/>
</dbReference>
<dbReference type="Pfam" id="PF00440">
    <property type="entry name" value="TetR_N"/>
    <property type="match status" value="1"/>
</dbReference>
<evidence type="ECO:0000256" key="1">
    <source>
        <dbReference type="ARBA" id="ARBA00023015"/>
    </source>
</evidence>
<evidence type="ECO:0000313" key="7">
    <source>
        <dbReference type="Proteomes" id="UP001589894"/>
    </source>
</evidence>
<reference evidence="6 7" key="1">
    <citation type="submission" date="2024-09" db="EMBL/GenBank/DDBJ databases">
        <authorList>
            <person name="Sun Q."/>
            <person name="Mori K."/>
        </authorList>
    </citation>
    <scope>NUCLEOTIDE SEQUENCE [LARGE SCALE GENOMIC DNA]</scope>
    <source>
        <strain evidence="6 7">TBRC 2205</strain>
    </source>
</reference>
<feature type="DNA-binding region" description="H-T-H motif" evidence="4">
    <location>
        <begin position="15"/>
        <end position="34"/>
    </location>
</feature>
<name>A0ABV6NVH1_9ACTN</name>
<dbReference type="InterPro" id="IPR050109">
    <property type="entry name" value="HTH-type_TetR-like_transc_reg"/>
</dbReference>
<feature type="domain" description="HTH tetR-type" evidence="5">
    <location>
        <begin position="1"/>
        <end position="52"/>
    </location>
</feature>
<gene>
    <name evidence="6" type="ORF">ACFFHU_09780</name>
</gene>
<proteinExistence type="predicted"/>
<dbReference type="InterPro" id="IPR009057">
    <property type="entry name" value="Homeodomain-like_sf"/>
</dbReference>
<dbReference type="PANTHER" id="PTHR30055:SF238">
    <property type="entry name" value="MYCOFACTOCIN BIOSYNTHESIS TRANSCRIPTIONAL REGULATOR MFTR-RELATED"/>
    <property type="match status" value="1"/>
</dbReference>